<dbReference type="InterPro" id="IPR006311">
    <property type="entry name" value="TAT_signal"/>
</dbReference>
<dbReference type="SUPFAM" id="SSF52833">
    <property type="entry name" value="Thioredoxin-like"/>
    <property type="match status" value="1"/>
</dbReference>
<dbReference type="PROSITE" id="PS51352">
    <property type="entry name" value="THIOREDOXIN_2"/>
    <property type="match status" value="1"/>
</dbReference>
<dbReference type="InterPro" id="IPR036249">
    <property type="entry name" value="Thioredoxin-like_sf"/>
</dbReference>
<feature type="domain" description="Thioredoxin" evidence="2">
    <location>
        <begin position="23"/>
        <end position="215"/>
    </location>
</feature>
<accession>A0A7W6EFP0</accession>
<comment type="caution">
    <text evidence="3">The sequence shown here is derived from an EMBL/GenBank/DDBJ whole genome shotgun (WGS) entry which is preliminary data.</text>
</comment>
<sequence>MTTRRHVITAMAAGAAVGLMGPGVRPAMAQDASVVTLAEQGPLGDVVLGSNDAKVTVIEYASLTCGHCATFHQDTFPAFKEKYIDTGKVRFILREFPLDDLALLGFMLARSKGNEHYYPITGLLFDQLGRTWAKPGDDKPLDSLLATVRQAGITQEDFNATIKDRKLYDGVTAVREAASNKFSINSTPTFFINGKRHLGALTINDLDKAIEPLLAG</sequence>
<dbReference type="Pfam" id="PF13462">
    <property type="entry name" value="Thioredoxin_4"/>
    <property type="match status" value="1"/>
</dbReference>
<dbReference type="InterPro" id="IPR012336">
    <property type="entry name" value="Thioredoxin-like_fold"/>
</dbReference>
<dbReference type="AlphaFoldDB" id="A0A7W6EFP0"/>
<evidence type="ECO:0000256" key="1">
    <source>
        <dbReference type="ARBA" id="ARBA00003565"/>
    </source>
</evidence>
<comment type="function">
    <text evidence="1">May be required for disulfide bond formation in some proteins.</text>
</comment>
<dbReference type="GO" id="GO:0016853">
    <property type="term" value="F:isomerase activity"/>
    <property type="evidence" value="ECO:0007669"/>
    <property type="project" value="UniProtKB-KW"/>
</dbReference>
<protein>
    <submittedName>
        <fullName evidence="3">Protein-disulfide isomerase</fullName>
    </submittedName>
</protein>
<reference evidence="3 4" key="1">
    <citation type="submission" date="2020-08" db="EMBL/GenBank/DDBJ databases">
        <title>Genomic Encyclopedia of Type Strains, Phase IV (KMG-IV): sequencing the most valuable type-strain genomes for metagenomic binning, comparative biology and taxonomic classification.</title>
        <authorList>
            <person name="Goeker M."/>
        </authorList>
    </citation>
    <scope>NUCLEOTIDE SEQUENCE [LARGE SCALE GENOMIC DNA]</scope>
    <source>
        <strain evidence="3 4">DSM 28760</strain>
    </source>
</reference>
<dbReference type="EMBL" id="JACICC010000002">
    <property type="protein sequence ID" value="MBB3808865.1"/>
    <property type="molecule type" value="Genomic_DNA"/>
</dbReference>
<dbReference type="Proteomes" id="UP000537592">
    <property type="component" value="Unassembled WGS sequence"/>
</dbReference>
<name>A0A7W6EFP0_9HYPH</name>
<proteinExistence type="predicted"/>
<evidence type="ECO:0000259" key="2">
    <source>
        <dbReference type="PROSITE" id="PS51352"/>
    </source>
</evidence>
<organism evidence="3 4">
    <name type="scientific">Pseudochelatococcus contaminans</name>
    <dbReference type="NCBI Taxonomy" id="1538103"/>
    <lineage>
        <taxon>Bacteria</taxon>
        <taxon>Pseudomonadati</taxon>
        <taxon>Pseudomonadota</taxon>
        <taxon>Alphaproteobacteria</taxon>
        <taxon>Hyphomicrobiales</taxon>
        <taxon>Chelatococcaceae</taxon>
        <taxon>Pseudochelatococcus</taxon>
    </lineage>
</organism>
<keyword evidence="3" id="KW-0413">Isomerase</keyword>
<dbReference type="RefSeq" id="WP_183750893.1">
    <property type="nucleotide sequence ID" value="NZ_JACICC010000002.1"/>
</dbReference>
<dbReference type="Gene3D" id="3.40.30.10">
    <property type="entry name" value="Glutaredoxin"/>
    <property type="match status" value="1"/>
</dbReference>
<evidence type="ECO:0000313" key="3">
    <source>
        <dbReference type="EMBL" id="MBB3808865.1"/>
    </source>
</evidence>
<keyword evidence="4" id="KW-1185">Reference proteome</keyword>
<gene>
    <name evidence="3" type="ORF">FHS81_000935</name>
</gene>
<evidence type="ECO:0000313" key="4">
    <source>
        <dbReference type="Proteomes" id="UP000537592"/>
    </source>
</evidence>
<dbReference type="PROSITE" id="PS51318">
    <property type="entry name" value="TAT"/>
    <property type="match status" value="1"/>
</dbReference>
<dbReference type="InterPro" id="IPR013766">
    <property type="entry name" value="Thioredoxin_domain"/>
</dbReference>